<proteinExistence type="predicted"/>
<evidence type="ECO:0000313" key="2">
    <source>
        <dbReference type="Proteomes" id="UP001183824"/>
    </source>
</evidence>
<keyword evidence="2" id="KW-1185">Reference proteome</keyword>
<accession>A0ABU2VG28</accession>
<organism evidence="1 2">
    <name type="scientific">Streptomyces doebereineriae</name>
    <dbReference type="NCBI Taxonomy" id="3075528"/>
    <lineage>
        <taxon>Bacteria</taxon>
        <taxon>Bacillati</taxon>
        <taxon>Actinomycetota</taxon>
        <taxon>Actinomycetes</taxon>
        <taxon>Kitasatosporales</taxon>
        <taxon>Streptomycetaceae</taxon>
        <taxon>Streptomyces</taxon>
    </lineage>
</organism>
<gene>
    <name evidence="1" type="ORF">RNB18_30640</name>
</gene>
<sequence>MTETQQRALIDARGRLISSEMRETLVANMCDKFPQLTEEKADRGVGQMLAFLAACDYSGRPLSPSPLVDDFWHAFLLHTKAYREFCQENFSRFLDHQPGFLDREEHGGGKALRARTVDAITLAGYEIDMEFWPALDLAECSQCHANCSDSPNHPPSRS</sequence>
<comment type="caution">
    <text evidence="1">The sequence shown here is derived from an EMBL/GenBank/DDBJ whole genome shotgun (WGS) entry which is preliminary data.</text>
</comment>
<evidence type="ECO:0000313" key="1">
    <source>
        <dbReference type="EMBL" id="MDT0484517.1"/>
    </source>
</evidence>
<dbReference type="EMBL" id="JAVREZ010000012">
    <property type="protein sequence ID" value="MDT0484517.1"/>
    <property type="molecule type" value="Genomic_DNA"/>
</dbReference>
<dbReference type="Proteomes" id="UP001183824">
    <property type="component" value="Unassembled WGS sequence"/>
</dbReference>
<name>A0ABU2VG28_9ACTN</name>
<dbReference type="RefSeq" id="WP_311717372.1">
    <property type="nucleotide sequence ID" value="NZ_JAVREZ010000012.1"/>
</dbReference>
<reference evidence="2" key="1">
    <citation type="submission" date="2023-07" db="EMBL/GenBank/DDBJ databases">
        <title>30 novel species of actinomycetes from the DSMZ collection.</title>
        <authorList>
            <person name="Nouioui I."/>
        </authorList>
    </citation>
    <scope>NUCLEOTIDE SEQUENCE [LARGE SCALE GENOMIC DNA]</scope>
    <source>
        <strain evidence="2">DSM 41640</strain>
    </source>
</reference>
<protein>
    <submittedName>
        <fullName evidence="1">Uncharacterized protein</fullName>
    </submittedName>
</protein>